<dbReference type="STRING" id="1423775.FD03_GL001427"/>
<comment type="similarity">
    <text evidence="1">Belongs to the thioredoxin family.</text>
</comment>
<dbReference type="InterPro" id="IPR036249">
    <property type="entry name" value="Thioredoxin-like_sf"/>
</dbReference>
<evidence type="ECO:0000313" key="5">
    <source>
        <dbReference type="Proteomes" id="UP000051248"/>
    </source>
</evidence>
<dbReference type="Gene3D" id="3.40.30.10">
    <property type="entry name" value="Glutaredoxin"/>
    <property type="match status" value="1"/>
</dbReference>
<evidence type="ECO:0000313" key="4">
    <source>
        <dbReference type="EMBL" id="KRK79064.1"/>
    </source>
</evidence>
<dbReference type="AlphaFoldDB" id="A0A0R1K717"/>
<dbReference type="GO" id="GO:0045454">
    <property type="term" value="P:cell redox homeostasis"/>
    <property type="evidence" value="ECO:0007669"/>
    <property type="project" value="TreeGrafter"/>
</dbReference>
<dbReference type="PATRIC" id="fig|1423775.4.peg.1456"/>
<sequence length="74" mass="8211">MDPILKSLSAENELGKDVKFVSMNVDKDPLIANEIGVQGIPTFLIMKDGKMVSGMVGAKPKKLFKEEIEKYLNK</sequence>
<dbReference type="Pfam" id="PF00085">
    <property type="entry name" value="Thioredoxin"/>
    <property type="match status" value="1"/>
</dbReference>
<evidence type="ECO:0000256" key="2">
    <source>
        <dbReference type="ARBA" id="ARBA00023284"/>
    </source>
</evidence>
<dbReference type="PANTHER" id="PTHR45663:SF11">
    <property type="entry name" value="GEO12009P1"/>
    <property type="match status" value="1"/>
</dbReference>
<organism evidence="4 5">
    <name type="scientific">Companilactobacillus nodensis DSM 19682 = JCM 14932 = NBRC 107160</name>
    <dbReference type="NCBI Taxonomy" id="1423775"/>
    <lineage>
        <taxon>Bacteria</taxon>
        <taxon>Bacillati</taxon>
        <taxon>Bacillota</taxon>
        <taxon>Bacilli</taxon>
        <taxon>Lactobacillales</taxon>
        <taxon>Lactobacillaceae</taxon>
        <taxon>Companilactobacillus</taxon>
    </lineage>
</organism>
<reference evidence="4 5" key="1">
    <citation type="journal article" date="2015" name="Genome Announc.">
        <title>Expanding the biotechnology potential of lactobacilli through comparative genomics of 213 strains and associated genera.</title>
        <authorList>
            <person name="Sun Z."/>
            <person name="Harris H.M."/>
            <person name="McCann A."/>
            <person name="Guo C."/>
            <person name="Argimon S."/>
            <person name="Zhang W."/>
            <person name="Yang X."/>
            <person name="Jeffery I.B."/>
            <person name="Cooney J.C."/>
            <person name="Kagawa T.F."/>
            <person name="Liu W."/>
            <person name="Song Y."/>
            <person name="Salvetti E."/>
            <person name="Wrobel A."/>
            <person name="Rasinkangas P."/>
            <person name="Parkhill J."/>
            <person name="Rea M.C."/>
            <person name="O'Sullivan O."/>
            <person name="Ritari J."/>
            <person name="Douillard F.P."/>
            <person name="Paul Ross R."/>
            <person name="Yang R."/>
            <person name="Briner A.E."/>
            <person name="Felis G.E."/>
            <person name="de Vos W.M."/>
            <person name="Barrangou R."/>
            <person name="Klaenhammer T.R."/>
            <person name="Caufield P.W."/>
            <person name="Cui Y."/>
            <person name="Zhang H."/>
            <person name="O'Toole P.W."/>
        </authorList>
    </citation>
    <scope>NUCLEOTIDE SEQUENCE [LARGE SCALE GENOMIC DNA]</scope>
    <source>
        <strain evidence="4 5">DSM 19682</strain>
    </source>
</reference>
<protein>
    <recommendedName>
        <fullName evidence="3">Thioredoxin domain-containing protein</fullName>
    </recommendedName>
</protein>
<feature type="domain" description="Thioredoxin" evidence="3">
    <location>
        <begin position="2"/>
        <end position="69"/>
    </location>
</feature>
<comment type="caution">
    <text evidence="4">The sequence shown here is derived from an EMBL/GenBank/DDBJ whole genome shotgun (WGS) entry which is preliminary data.</text>
</comment>
<dbReference type="SUPFAM" id="SSF52833">
    <property type="entry name" value="Thioredoxin-like"/>
    <property type="match status" value="1"/>
</dbReference>
<dbReference type="Proteomes" id="UP000051248">
    <property type="component" value="Unassembled WGS sequence"/>
</dbReference>
<evidence type="ECO:0000256" key="1">
    <source>
        <dbReference type="ARBA" id="ARBA00008987"/>
    </source>
</evidence>
<dbReference type="EMBL" id="AZDZ01000019">
    <property type="protein sequence ID" value="KRK79064.1"/>
    <property type="molecule type" value="Genomic_DNA"/>
</dbReference>
<evidence type="ECO:0000259" key="3">
    <source>
        <dbReference type="Pfam" id="PF00085"/>
    </source>
</evidence>
<dbReference type="InterPro" id="IPR013766">
    <property type="entry name" value="Thioredoxin_domain"/>
</dbReference>
<proteinExistence type="inferred from homology"/>
<dbReference type="eggNOG" id="COG0526">
    <property type="taxonomic scope" value="Bacteria"/>
</dbReference>
<gene>
    <name evidence="4" type="ORF">FD03_GL001427</name>
</gene>
<dbReference type="CDD" id="cd02947">
    <property type="entry name" value="TRX_family"/>
    <property type="match status" value="1"/>
</dbReference>
<dbReference type="GO" id="GO:0005829">
    <property type="term" value="C:cytosol"/>
    <property type="evidence" value="ECO:0007669"/>
    <property type="project" value="TreeGrafter"/>
</dbReference>
<keyword evidence="5" id="KW-1185">Reference proteome</keyword>
<dbReference type="PANTHER" id="PTHR45663">
    <property type="entry name" value="GEO12009P1"/>
    <property type="match status" value="1"/>
</dbReference>
<accession>A0A0R1K717</accession>
<name>A0A0R1K717_9LACO</name>
<dbReference type="GO" id="GO:0015035">
    <property type="term" value="F:protein-disulfide reductase activity"/>
    <property type="evidence" value="ECO:0007669"/>
    <property type="project" value="TreeGrafter"/>
</dbReference>
<keyword evidence="2" id="KW-0676">Redox-active center</keyword>